<dbReference type="Proteomes" id="UP000712281">
    <property type="component" value="Unassembled WGS sequence"/>
</dbReference>
<accession>A0A8S9KUP3</accession>
<evidence type="ECO:0000313" key="2">
    <source>
        <dbReference type="Proteomes" id="UP000712281"/>
    </source>
</evidence>
<dbReference type="AlphaFoldDB" id="A0A8S9KUP3"/>
<reference evidence="1" key="1">
    <citation type="submission" date="2019-12" db="EMBL/GenBank/DDBJ databases">
        <title>Genome sequencing and annotation of Brassica cretica.</title>
        <authorList>
            <person name="Studholme D.J."/>
            <person name="Sarris P.F."/>
        </authorList>
    </citation>
    <scope>NUCLEOTIDE SEQUENCE</scope>
    <source>
        <strain evidence="1">PFS-001/15</strain>
        <tissue evidence="1">Leaf</tissue>
    </source>
</reference>
<evidence type="ECO:0000313" key="1">
    <source>
        <dbReference type="EMBL" id="KAF2599240.1"/>
    </source>
</evidence>
<organism evidence="1 2">
    <name type="scientific">Brassica cretica</name>
    <name type="common">Mustard</name>
    <dbReference type="NCBI Taxonomy" id="69181"/>
    <lineage>
        <taxon>Eukaryota</taxon>
        <taxon>Viridiplantae</taxon>
        <taxon>Streptophyta</taxon>
        <taxon>Embryophyta</taxon>
        <taxon>Tracheophyta</taxon>
        <taxon>Spermatophyta</taxon>
        <taxon>Magnoliopsida</taxon>
        <taxon>eudicotyledons</taxon>
        <taxon>Gunneridae</taxon>
        <taxon>Pentapetalae</taxon>
        <taxon>rosids</taxon>
        <taxon>malvids</taxon>
        <taxon>Brassicales</taxon>
        <taxon>Brassicaceae</taxon>
        <taxon>Brassiceae</taxon>
        <taxon>Brassica</taxon>
    </lineage>
</organism>
<comment type="caution">
    <text evidence="1">The sequence shown here is derived from an EMBL/GenBank/DDBJ whole genome shotgun (WGS) entry which is preliminary data.</text>
</comment>
<feature type="non-terminal residue" evidence="1">
    <location>
        <position position="1"/>
    </location>
</feature>
<protein>
    <submittedName>
        <fullName evidence="1">Uncharacterized protein</fullName>
    </submittedName>
</protein>
<name>A0A8S9KUP3_BRACR</name>
<sequence length="165" mass="18930">RAAPPPLFKSGCSISGKQGMSASWEWICSYWIPRYRRSDLISLVFSVFQKKHTFAINRSDLLCIMLVFLIFSLCKDVIELQIGVKLQKCDSQRRQYQGPLSVILTSVICREHRRTRAVSVVSSVRNQILRGSGLTYLDIGVFRKQYSLFFLFDTPRDCVAVRGEN</sequence>
<proteinExistence type="predicted"/>
<gene>
    <name evidence="1" type="ORF">F2Q68_00011477</name>
</gene>
<dbReference type="EMBL" id="QGKW02000717">
    <property type="protein sequence ID" value="KAF2599240.1"/>
    <property type="molecule type" value="Genomic_DNA"/>
</dbReference>